<comment type="caution">
    <text evidence="1">The sequence shown here is derived from an EMBL/GenBank/DDBJ whole genome shotgun (WGS) entry which is preliminary data.</text>
</comment>
<accession>A0AAN9YB74</accession>
<sequence>MHKREAAAYAVCSALVQLGIPGLVATPSVDFATVDRIGGPRVQKHALDGVAGEGRGFRRDSLRRLDVRSRSD</sequence>
<dbReference type="Proteomes" id="UP001367676">
    <property type="component" value="Unassembled WGS sequence"/>
</dbReference>
<proteinExistence type="predicted"/>
<dbReference type="AlphaFoldDB" id="A0AAN9YB74"/>
<gene>
    <name evidence="1" type="ORF">V9T40_005988</name>
</gene>
<organism evidence="1 2">
    <name type="scientific">Parthenolecanium corni</name>
    <dbReference type="NCBI Taxonomy" id="536013"/>
    <lineage>
        <taxon>Eukaryota</taxon>
        <taxon>Metazoa</taxon>
        <taxon>Ecdysozoa</taxon>
        <taxon>Arthropoda</taxon>
        <taxon>Hexapoda</taxon>
        <taxon>Insecta</taxon>
        <taxon>Pterygota</taxon>
        <taxon>Neoptera</taxon>
        <taxon>Paraneoptera</taxon>
        <taxon>Hemiptera</taxon>
        <taxon>Sternorrhyncha</taxon>
        <taxon>Coccoidea</taxon>
        <taxon>Coccidae</taxon>
        <taxon>Parthenolecanium</taxon>
    </lineage>
</organism>
<name>A0AAN9YB74_9HEMI</name>
<evidence type="ECO:0000313" key="2">
    <source>
        <dbReference type="Proteomes" id="UP001367676"/>
    </source>
</evidence>
<keyword evidence="2" id="KW-1185">Reference proteome</keyword>
<evidence type="ECO:0000313" key="1">
    <source>
        <dbReference type="EMBL" id="KAK7604802.1"/>
    </source>
</evidence>
<reference evidence="1 2" key="1">
    <citation type="submission" date="2024-03" db="EMBL/GenBank/DDBJ databases">
        <title>Adaptation during the transition from Ophiocordyceps entomopathogen to insect associate is accompanied by gene loss and intensified selection.</title>
        <authorList>
            <person name="Ward C.M."/>
            <person name="Onetto C.A."/>
            <person name="Borneman A.R."/>
        </authorList>
    </citation>
    <scope>NUCLEOTIDE SEQUENCE [LARGE SCALE GENOMIC DNA]</scope>
    <source>
        <strain evidence="1">AWRI1</strain>
        <tissue evidence="1">Single Adult Female</tissue>
    </source>
</reference>
<dbReference type="EMBL" id="JBBCAQ010000003">
    <property type="protein sequence ID" value="KAK7604802.1"/>
    <property type="molecule type" value="Genomic_DNA"/>
</dbReference>
<protein>
    <submittedName>
        <fullName evidence="1">Uncharacterized protein</fullName>
    </submittedName>
</protein>